<proteinExistence type="predicted"/>
<protein>
    <submittedName>
        <fullName evidence="2">Uncharacterized protein</fullName>
    </submittedName>
</protein>
<evidence type="ECO:0000313" key="2">
    <source>
        <dbReference type="EMBL" id="JAD56691.1"/>
    </source>
</evidence>
<dbReference type="EMBL" id="GBRH01241204">
    <property type="protein sequence ID" value="JAD56691.1"/>
    <property type="molecule type" value="Transcribed_RNA"/>
</dbReference>
<sequence length="37" mass="4124">MYSLLKILLASCIVFPIRSHAQAGRLLSVVIPCLLKR</sequence>
<organism evidence="2">
    <name type="scientific">Arundo donax</name>
    <name type="common">Giant reed</name>
    <name type="synonym">Donax arundinaceus</name>
    <dbReference type="NCBI Taxonomy" id="35708"/>
    <lineage>
        <taxon>Eukaryota</taxon>
        <taxon>Viridiplantae</taxon>
        <taxon>Streptophyta</taxon>
        <taxon>Embryophyta</taxon>
        <taxon>Tracheophyta</taxon>
        <taxon>Spermatophyta</taxon>
        <taxon>Magnoliopsida</taxon>
        <taxon>Liliopsida</taxon>
        <taxon>Poales</taxon>
        <taxon>Poaceae</taxon>
        <taxon>PACMAD clade</taxon>
        <taxon>Arundinoideae</taxon>
        <taxon>Arundineae</taxon>
        <taxon>Arundo</taxon>
    </lineage>
</organism>
<feature type="signal peptide" evidence="1">
    <location>
        <begin position="1"/>
        <end position="19"/>
    </location>
</feature>
<dbReference type="AlphaFoldDB" id="A0A0A9B014"/>
<reference evidence="2" key="1">
    <citation type="submission" date="2014-09" db="EMBL/GenBank/DDBJ databases">
        <authorList>
            <person name="Magalhaes I.L.F."/>
            <person name="Oliveira U."/>
            <person name="Santos F.R."/>
            <person name="Vidigal T.H.D.A."/>
            <person name="Brescovit A.D."/>
            <person name="Santos A.J."/>
        </authorList>
    </citation>
    <scope>NUCLEOTIDE SEQUENCE</scope>
    <source>
        <tissue evidence="2">Shoot tissue taken approximately 20 cm above the soil surface</tissue>
    </source>
</reference>
<feature type="chain" id="PRO_5002044026" evidence="1">
    <location>
        <begin position="20"/>
        <end position="37"/>
    </location>
</feature>
<name>A0A0A9B014_ARUDO</name>
<evidence type="ECO:0000256" key="1">
    <source>
        <dbReference type="SAM" id="SignalP"/>
    </source>
</evidence>
<reference evidence="2" key="2">
    <citation type="journal article" date="2015" name="Data Brief">
        <title>Shoot transcriptome of the giant reed, Arundo donax.</title>
        <authorList>
            <person name="Barrero R.A."/>
            <person name="Guerrero F.D."/>
            <person name="Moolhuijzen P."/>
            <person name="Goolsby J.A."/>
            <person name="Tidwell J."/>
            <person name="Bellgard S.E."/>
            <person name="Bellgard M.I."/>
        </authorList>
    </citation>
    <scope>NUCLEOTIDE SEQUENCE</scope>
    <source>
        <tissue evidence="2">Shoot tissue taken approximately 20 cm above the soil surface</tissue>
    </source>
</reference>
<keyword evidence="1" id="KW-0732">Signal</keyword>
<accession>A0A0A9B014</accession>